<dbReference type="AlphaFoldDB" id="A0A1M6QY94"/>
<name>A0A1M6QY94_PARC5</name>
<feature type="transmembrane region" description="Helical" evidence="2">
    <location>
        <begin position="134"/>
        <end position="154"/>
    </location>
</feature>
<feature type="transmembrane region" description="Helical" evidence="2">
    <location>
        <begin position="20"/>
        <end position="40"/>
    </location>
</feature>
<feature type="transmembrane region" description="Helical" evidence="2">
    <location>
        <begin position="79"/>
        <end position="97"/>
    </location>
</feature>
<protein>
    <submittedName>
        <fullName evidence="4">EamA-like transporter family protein</fullName>
    </submittedName>
</protein>
<dbReference type="InterPro" id="IPR037185">
    <property type="entry name" value="EmrE-like"/>
</dbReference>
<organism evidence="4 5">
    <name type="scientific">Paramaledivibacter caminithermalis (strain DSM 15212 / CIP 107654 / DViRD3)</name>
    <name type="common">Clostridium caminithermale</name>
    <dbReference type="NCBI Taxonomy" id="1121301"/>
    <lineage>
        <taxon>Bacteria</taxon>
        <taxon>Bacillati</taxon>
        <taxon>Bacillota</taxon>
        <taxon>Clostridia</taxon>
        <taxon>Peptostreptococcales</taxon>
        <taxon>Caminicellaceae</taxon>
        <taxon>Paramaledivibacter</taxon>
    </lineage>
</organism>
<evidence type="ECO:0000256" key="1">
    <source>
        <dbReference type="ARBA" id="ARBA00007362"/>
    </source>
</evidence>
<dbReference type="EMBL" id="FRAG01000040">
    <property type="protein sequence ID" value="SHK25058.1"/>
    <property type="molecule type" value="Genomic_DNA"/>
</dbReference>
<comment type="similarity">
    <text evidence="1">Belongs to the EamA transporter family.</text>
</comment>
<dbReference type="Pfam" id="PF00892">
    <property type="entry name" value="EamA"/>
    <property type="match status" value="1"/>
</dbReference>
<dbReference type="STRING" id="1121301.SAMN02745912_02765"/>
<evidence type="ECO:0000259" key="3">
    <source>
        <dbReference type="Pfam" id="PF00892"/>
    </source>
</evidence>
<feature type="domain" description="EamA" evidence="3">
    <location>
        <begin position="21"/>
        <end position="151"/>
    </location>
</feature>
<reference evidence="4 5" key="1">
    <citation type="submission" date="2016-11" db="EMBL/GenBank/DDBJ databases">
        <authorList>
            <person name="Jaros S."/>
            <person name="Januszkiewicz K."/>
            <person name="Wedrychowicz H."/>
        </authorList>
    </citation>
    <scope>NUCLEOTIDE SEQUENCE [LARGE SCALE GENOMIC DNA]</scope>
    <source>
        <strain evidence="4 5">DSM 15212</strain>
    </source>
</reference>
<feature type="transmembrane region" description="Helical" evidence="2">
    <location>
        <begin position="109"/>
        <end position="128"/>
    </location>
</feature>
<keyword evidence="2" id="KW-0812">Transmembrane</keyword>
<evidence type="ECO:0000313" key="4">
    <source>
        <dbReference type="EMBL" id="SHK25058.1"/>
    </source>
</evidence>
<feature type="transmembrane region" description="Helical" evidence="2">
    <location>
        <begin position="52"/>
        <end position="73"/>
    </location>
</feature>
<proteinExistence type="inferred from homology"/>
<dbReference type="GO" id="GO:0016020">
    <property type="term" value="C:membrane"/>
    <property type="evidence" value="ECO:0007669"/>
    <property type="project" value="InterPro"/>
</dbReference>
<dbReference type="InterPro" id="IPR000620">
    <property type="entry name" value="EamA_dom"/>
</dbReference>
<dbReference type="SUPFAM" id="SSF103481">
    <property type="entry name" value="Multidrug resistance efflux transporter EmrE"/>
    <property type="match status" value="1"/>
</dbReference>
<keyword evidence="5" id="KW-1185">Reference proteome</keyword>
<keyword evidence="2" id="KW-0472">Membrane</keyword>
<keyword evidence="2" id="KW-1133">Transmembrane helix</keyword>
<evidence type="ECO:0000256" key="2">
    <source>
        <dbReference type="SAM" id="Phobius"/>
    </source>
</evidence>
<dbReference type="Proteomes" id="UP000184465">
    <property type="component" value="Unassembled WGS sequence"/>
</dbReference>
<accession>A0A1M6QY94</accession>
<evidence type="ECO:0000313" key="5">
    <source>
        <dbReference type="Proteomes" id="UP000184465"/>
    </source>
</evidence>
<sequence length="166" mass="18385">MILTIVGYYLIVVPDFHNINIGDLVALISGIIAAFGFCALREARKYVKSYLIIFYLMFIGSLISFIIILPNLVIPQLIVVFYMLMSGLMGVLGQIFITMGYRYIDSAKGSLVSASRIIFGVILGVSIFSDLLTFRIVLGGILILISLVGVSGILDRYMNNRLKKSF</sequence>
<gene>
    <name evidence="4" type="ORF">SAMN02745912_02765</name>
</gene>